<evidence type="ECO:0000313" key="3">
    <source>
        <dbReference type="EMBL" id="TXS96793.1"/>
    </source>
</evidence>
<dbReference type="AlphaFoldDB" id="A0A5C9A731"/>
<gene>
    <name evidence="3" type="ORF">FV139_02935</name>
</gene>
<dbReference type="SUPFAM" id="SSF51735">
    <property type="entry name" value="NAD(P)-binding Rossmann-fold domains"/>
    <property type="match status" value="1"/>
</dbReference>
<comment type="similarity">
    <text evidence="1">Belongs to the short-chain dehydrogenases/reductases (SDR) family.</text>
</comment>
<keyword evidence="4" id="KW-1185">Reference proteome</keyword>
<dbReference type="PRINTS" id="PR00081">
    <property type="entry name" value="GDHRDH"/>
</dbReference>
<evidence type="ECO:0000256" key="2">
    <source>
        <dbReference type="ARBA" id="ARBA00023002"/>
    </source>
</evidence>
<dbReference type="PANTHER" id="PTHR42760:SF115">
    <property type="entry name" value="3-OXOACYL-[ACYL-CARRIER-PROTEIN] REDUCTASE FABG"/>
    <property type="match status" value="1"/>
</dbReference>
<dbReference type="InterPro" id="IPR036291">
    <property type="entry name" value="NAD(P)-bd_dom_sf"/>
</dbReference>
<dbReference type="Proteomes" id="UP000321039">
    <property type="component" value="Unassembled WGS sequence"/>
</dbReference>
<accession>A0A5C9A731</accession>
<dbReference type="EMBL" id="VRZA01000001">
    <property type="protein sequence ID" value="TXS96793.1"/>
    <property type="molecule type" value="Genomic_DNA"/>
</dbReference>
<reference evidence="3 4" key="1">
    <citation type="submission" date="2019-08" db="EMBL/GenBank/DDBJ databases">
        <title>Parahaliea maris sp. nov., isolated from the surface seawater.</title>
        <authorList>
            <person name="Liu Y."/>
        </authorList>
    </citation>
    <scope>NUCLEOTIDE SEQUENCE [LARGE SCALE GENOMIC DNA]</scope>
    <source>
        <strain evidence="3 4">HSLHS9</strain>
    </source>
</reference>
<proteinExistence type="inferred from homology"/>
<comment type="caution">
    <text evidence="3">The sequence shown here is derived from an EMBL/GenBank/DDBJ whole genome shotgun (WGS) entry which is preliminary data.</text>
</comment>
<dbReference type="Pfam" id="PF13561">
    <property type="entry name" value="adh_short_C2"/>
    <property type="match status" value="1"/>
</dbReference>
<protein>
    <submittedName>
        <fullName evidence="3">SDR family oxidoreductase</fullName>
    </submittedName>
</protein>
<evidence type="ECO:0000256" key="1">
    <source>
        <dbReference type="ARBA" id="ARBA00006484"/>
    </source>
</evidence>
<name>A0A5C9A731_9GAMM</name>
<dbReference type="Gene3D" id="3.40.50.720">
    <property type="entry name" value="NAD(P)-binding Rossmann-like Domain"/>
    <property type="match status" value="1"/>
</dbReference>
<dbReference type="PANTHER" id="PTHR42760">
    <property type="entry name" value="SHORT-CHAIN DEHYDROGENASES/REDUCTASES FAMILY MEMBER"/>
    <property type="match status" value="1"/>
</dbReference>
<keyword evidence="2" id="KW-0560">Oxidoreductase</keyword>
<dbReference type="GO" id="GO:0016616">
    <property type="term" value="F:oxidoreductase activity, acting on the CH-OH group of donors, NAD or NADP as acceptor"/>
    <property type="evidence" value="ECO:0007669"/>
    <property type="project" value="TreeGrafter"/>
</dbReference>
<sequence>MNDGTITRGFLQRLESLAGCNAIIVGGHGELARALGAALADRGANVVFAARKQTACVDLAREISDVFGVKTAGVRCDISDEASVSSMVDNVVNDFGSIDILVNNAGASWSGAPEDIPLTGWQKIIDVNLTGAFVAARQVARHMIKQGKGSILFIASTGAFSSFTPDLAQIVPYTTSKAGVVHLARDLAAQWAEKGIRVNAIAPGQIRSGLTMTVPEDRLEVVREGIPMKRLGNPEEFAGAVAYLVSDAASYVTGQTLIIDGGLTLS</sequence>
<dbReference type="FunFam" id="3.40.50.720:FF:000084">
    <property type="entry name" value="Short-chain dehydrogenase reductase"/>
    <property type="match status" value="1"/>
</dbReference>
<organism evidence="3 4">
    <name type="scientific">Parahaliea maris</name>
    <dbReference type="NCBI Taxonomy" id="2716870"/>
    <lineage>
        <taxon>Bacteria</taxon>
        <taxon>Pseudomonadati</taxon>
        <taxon>Pseudomonadota</taxon>
        <taxon>Gammaproteobacteria</taxon>
        <taxon>Cellvibrionales</taxon>
        <taxon>Halieaceae</taxon>
        <taxon>Parahaliea</taxon>
    </lineage>
</organism>
<evidence type="ECO:0000313" key="4">
    <source>
        <dbReference type="Proteomes" id="UP000321039"/>
    </source>
</evidence>
<dbReference type="InterPro" id="IPR002347">
    <property type="entry name" value="SDR_fam"/>
</dbReference>
<dbReference type="PRINTS" id="PR00080">
    <property type="entry name" value="SDRFAMILY"/>
</dbReference>